<organism evidence="1 2">
    <name type="scientific">[Empedobacter] haloabium</name>
    <dbReference type="NCBI Taxonomy" id="592317"/>
    <lineage>
        <taxon>Bacteria</taxon>
        <taxon>Pseudomonadati</taxon>
        <taxon>Pseudomonadota</taxon>
        <taxon>Betaproteobacteria</taxon>
        <taxon>Burkholderiales</taxon>
        <taxon>Oxalobacteraceae</taxon>
        <taxon>Telluria group</taxon>
        <taxon>Telluria group incertae sedis</taxon>
    </lineage>
</organism>
<sequence length="296" mass="32260">MSTPIVMQWAPDPIRAFVRQAQAALQLHGPGQLASLAEPMRALFARPGLLEELMDRYLRRVLTGAMHGGDPCVQVDMLLLCHTPALSLRVIKDRADVTSLAREPWRDTLVNYPSNTLVMVRGGGPVTVDWFCLAPGASFDVFDATLAIRQDGTERYVDGSVIHVDARHRFPVLPEGQGVTWIALASAPVNAQIVSFHRETLRPLGASMASEDHSVLCVMLELLEPGTPDYPLDAVVDLTRHPDHHVRWAAVAALGRHDGAAALAIVRSLAAGDSHRFVRTAARRTLDRLAGTEVVC</sequence>
<evidence type="ECO:0000313" key="1">
    <source>
        <dbReference type="EMBL" id="WUR16135.1"/>
    </source>
</evidence>
<dbReference type="InterPro" id="IPR016024">
    <property type="entry name" value="ARM-type_fold"/>
</dbReference>
<gene>
    <name evidence="1" type="ORF">E7V67_013840</name>
</gene>
<dbReference type="SUPFAM" id="SSF48371">
    <property type="entry name" value="ARM repeat"/>
    <property type="match status" value="1"/>
</dbReference>
<evidence type="ECO:0000313" key="2">
    <source>
        <dbReference type="Proteomes" id="UP000321323"/>
    </source>
</evidence>
<dbReference type="Proteomes" id="UP000321323">
    <property type="component" value="Chromosome"/>
</dbReference>
<name>A0ABZ1UUR4_9BURK</name>
<dbReference type="InterPro" id="IPR011989">
    <property type="entry name" value="ARM-like"/>
</dbReference>
<reference evidence="1 2" key="1">
    <citation type="journal article" date="2019" name="Int. J. Syst. Evol. Microbiol.">
        <title>The Draft Whole-Genome Sequence of the Antibiotic Producer Empedobacter haloabium ATCC 31962 Provides Indications for Its Taxonomic Reclassification.</title>
        <authorList>
            <person name="Miess H."/>
            <person name="Arlt P."/>
            <person name="Apel A.K."/>
            <person name="Weber T."/>
            <person name="Nieselt K."/>
            <person name="Hanssen F."/>
            <person name="Czemmel S."/>
            <person name="Nahnsen S."/>
            <person name="Gross H."/>
        </authorList>
    </citation>
    <scope>NUCLEOTIDE SEQUENCE [LARGE SCALE GENOMIC DNA]</scope>
    <source>
        <strain evidence="1 2">ATCC 31962</strain>
    </source>
</reference>
<dbReference type="Pfam" id="PF13646">
    <property type="entry name" value="HEAT_2"/>
    <property type="match status" value="1"/>
</dbReference>
<dbReference type="EMBL" id="CP136508">
    <property type="protein sequence ID" value="WUR16135.1"/>
    <property type="molecule type" value="Genomic_DNA"/>
</dbReference>
<dbReference type="Gene3D" id="1.25.10.10">
    <property type="entry name" value="Leucine-rich Repeat Variant"/>
    <property type="match status" value="1"/>
</dbReference>
<protein>
    <submittedName>
        <fullName evidence="1">HEAT repeat domain-containing protein</fullName>
    </submittedName>
</protein>
<keyword evidence="2" id="KW-1185">Reference proteome</keyword>
<accession>A0ABZ1UUR4</accession>
<proteinExistence type="predicted"/>